<dbReference type="Pfam" id="PF13440">
    <property type="entry name" value="Polysacc_synt_3"/>
    <property type="match status" value="1"/>
</dbReference>
<feature type="transmembrane region" description="Helical" evidence="7">
    <location>
        <begin position="276"/>
        <end position="298"/>
    </location>
</feature>
<feature type="transmembrane region" description="Helical" evidence="7">
    <location>
        <begin position="427"/>
        <end position="447"/>
    </location>
</feature>
<evidence type="ECO:0000256" key="7">
    <source>
        <dbReference type="SAM" id="Phobius"/>
    </source>
</evidence>
<comment type="caution">
    <text evidence="8">The sequence shown here is derived from an EMBL/GenBank/DDBJ whole genome shotgun (WGS) entry which is preliminary data.</text>
</comment>
<protein>
    <submittedName>
        <fullName evidence="8">Oligosaccharide flippase family protein</fullName>
    </submittedName>
</protein>
<evidence type="ECO:0000256" key="2">
    <source>
        <dbReference type="ARBA" id="ARBA00007430"/>
    </source>
</evidence>
<accession>A0A5D6WCY7</accession>
<feature type="transmembrane region" description="Helical" evidence="7">
    <location>
        <begin position="64"/>
        <end position="88"/>
    </location>
</feature>
<feature type="transmembrane region" description="Helical" evidence="7">
    <location>
        <begin position="197"/>
        <end position="226"/>
    </location>
</feature>
<feature type="transmembrane region" description="Helical" evidence="7">
    <location>
        <begin position="365"/>
        <end position="384"/>
    </location>
</feature>
<evidence type="ECO:0000313" key="8">
    <source>
        <dbReference type="EMBL" id="TYZ24839.1"/>
    </source>
</evidence>
<keyword evidence="3" id="KW-1003">Cell membrane</keyword>
<evidence type="ECO:0000256" key="5">
    <source>
        <dbReference type="ARBA" id="ARBA00022989"/>
    </source>
</evidence>
<dbReference type="OrthoDB" id="9770347at2"/>
<feature type="transmembrane region" description="Helical" evidence="7">
    <location>
        <begin position="396"/>
        <end position="415"/>
    </location>
</feature>
<dbReference type="EMBL" id="VTOY01000001">
    <property type="protein sequence ID" value="TYZ24839.1"/>
    <property type="molecule type" value="Genomic_DNA"/>
</dbReference>
<organism evidence="8 9">
    <name type="scientific">Selenomonas ruminis</name>
    <dbReference type="NCBI Taxonomy" id="2593411"/>
    <lineage>
        <taxon>Bacteria</taxon>
        <taxon>Bacillati</taxon>
        <taxon>Bacillota</taxon>
        <taxon>Negativicutes</taxon>
        <taxon>Selenomonadales</taxon>
        <taxon>Selenomonadaceae</taxon>
        <taxon>Selenomonas</taxon>
    </lineage>
</organism>
<keyword evidence="4 7" id="KW-0812">Transmembrane</keyword>
<feature type="transmembrane region" description="Helical" evidence="7">
    <location>
        <begin position="310"/>
        <end position="327"/>
    </location>
</feature>
<dbReference type="InterPro" id="IPR050833">
    <property type="entry name" value="Poly_Biosynth_Transport"/>
</dbReference>
<keyword evidence="5 7" id="KW-1133">Transmembrane helix</keyword>
<keyword evidence="9" id="KW-1185">Reference proteome</keyword>
<evidence type="ECO:0000256" key="1">
    <source>
        <dbReference type="ARBA" id="ARBA00004651"/>
    </source>
</evidence>
<proteinExistence type="inferred from homology"/>
<name>A0A5D6WCY7_9FIRM</name>
<comment type="subcellular location">
    <subcellularLocation>
        <location evidence="1">Cell membrane</location>
        <topology evidence="1">Multi-pass membrane protein</topology>
    </subcellularLocation>
</comment>
<dbReference type="Proteomes" id="UP000323646">
    <property type="component" value="Unassembled WGS sequence"/>
</dbReference>
<sequence>MAKFITPITGMVLARLLTPEAFGVMAAIMVVTSFAEMFADAGFQKYFMQHEFYDEAEKRKCFGTALLTSCLAAAFIWLLIAVFSVEIATLLGTKEVADGIRVAGFGLVLTSFNGMQAAIFKRGFQFKLLFKLRMITLSVPLLVTIPLAYFGAGFWALVWGMLVQQGATCIIQGHYTGMPLSKSIDLSMLKKMLSFSLWTLLESVTIWFSTYGGMFLVGTLLSSYYLGLYRGMLTLTGAALSLISGAIIPVFFVALSRLQNDMSAFRQMFYNVQQKTALVILPLGVFLFVFADVFVGIMLGNQWHEGDFFFGLRALTSAVSILINSFASEALRAKGMPRLSALSQALHFPVLWFGLWYGSKYSFDAVALGLCASSLWLDLVKGVILRQVLGCSLRKMMVGIVNAAIPAGGAGFFAWETRAILVDVYDLFAIVSAILVFIVCYILLIIVRKTNRQLLFGGLAYLKSKIYMSNR</sequence>
<evidence type="ECO:0000313" key="9">
    <source>
        <dbReference type="Proteomes" id="UP000323646"/>
    </source>
</evidence>
<evidence type="ECO:0000256" key="4">
    <source>
        <dbReference type="ARBA" id="ARBA00022692"/>
    </source>
</evidence>
<dbReference type="PANTHER" id="PTHR30250:SF10">
    <property type="entry name" value="LIPOPOLYSACCHARIDE BIOSYNTHESIS PROTEIN WZXC"/>
    <property type="match status" value="1"/>
</dbReference>
<dbReference type="PANTHER" id="PTHR30250">
    <property type="entry name" value="PST FAMILY PREDICTED COLANIC ACID TRANSPORTER"/>
    <property type="match status" value="1"/>
</dbReference>
<evidence type="ECO:0000256" key="3">
    <source>
        <dbReference type="ARBA" id="ARBA00022475"/>
    </source>
</evidence>
<feature type="transmembrane region" description="Helical" evidence="7">
    <location>
        <begin position="232"/>
        <end position="255"/>
    </location>
</feature>
<dbReference type="AlphaFoldDB" id="A0A5D6WCY7"/>
<dbReference type="GO" id="GO:0005886">
    <property type="term" value="C:plasma membrane"/>
    <property type="evidence" value="ECO:0007669"/>
    <property type="project" value="UniProtKB-SubCell"/>
</dbReference>
<comment type="similarity">
    <text evidence="2">Belongs to the polysaccharide synthase family.</text>
</comment>
<feature type="transmembrane region" description="Helical" evidence="7">
    <location>
        <begin position="132"/>
        <end position="150"/>
    </location>
</feature>
<feature type="transmembrane region" description="Helical" evidence="7">
    <location>
        <begin position="339"/>
        <end position="359"/>
    </location>
</feature>
<feature type="transmembrane region" description="Helical" evidence="7">
    <location>
        <begin position="100"/>
        <end position="120"/>
    </location>
</feature>
<evidence type="ECO:0000256" key="6">
    <source>
        <dbReference type="ARBA" id="ARBA00023136"/>
    </source>
</evidence>
<gene>
    <name evidence="8" type="ORF">FZ040_02025</name>
</gene>
<reference evidence="8 9" key="1">
    <citation type="submission" date="2019-08" db="EMBL/GenBank/DDBJ databases">
        <title>Selenomonas sp. mPRGC5 and Selenomonas sp. mPRGC8 isolated from ruminal fluid of dairy goat (Capra hircus).</title>
        <authorList>
            <person name="Poothong S."/>
            <person name="Nuengjamnong C."/>
            <person name="Tanasupawat S."/>
        </authorList>
    </citation>
    <scope>NUCLEOTIDE SEQUENCE [LARGE SCALE GENOMIC DNA]</scope>
    <source>
        <strain evidence="9">mPRGC5</strain>
    </source>
</reference>
<feature type="transmembrane region" description="Helical" evidence="7">
    <location>
        <begin position="21"/>
        <end position="43"/>
    </location>
</feature>
<keyword evidence="6 7" id="KW-0472">Membrane</keyword>